<name>A0ACB7TIL7_HYAAI</name>
<proteinExistence type="predicted"/>
<comment type="caution">
    <text evidence="1">The sequence shown here is derived from an EMBL/GenBank/DDBJ whole genome shotgun (WGS) entry which is preliminary data.</text>
</comment>
<dbReference type="Proteomes" id="UP000821845">
    <property type="component" value="Chromosome 1"/>
</dbReference>
<sequence length="243" mass="27135">MDELRILVRLGKEMGLTGEPLRAWVKEKQDEVRKWREEERQKERVKAQEAHERQMIRLETERAFLEAALKQRELAEEDAPSSSGNSDDTEQAANGTLSSCVMVADTEWVEDSTNAYLDVVMSSGLGELSLERRTAPLTYGGSCHEPASTDDETEALSNVSEYRNDYTYDATDVSTLRLPKFDEEPEDGNEIVASVMNCELGVSRDYEIKEAPVGAFRSSDESRPLTKNVQGGNLPTQDGSTAF</sequence>
<reference evidence="1" key="1">
    <citation type="submission" date="2020-05" db="EMBL/GenBank/DDBJ databases">
        <title>Large-scale comparative analyses of tick genomes elucidate their genetic diversity and vector capacities.</title>
        <authorList>
            <person name="Jia N."/>
            <person name="Wang J."/>
            <person name="Shi W."/>
            <person name="Du L."/>
            <person name="Sun Y."/>
            <person name="Zhan W."/>
            <person name="Jiang J."/>
            <person name="Wang Q."/>
            <person name="Zhang B."/>
            <person name="Ji P."/>
            <person name="Sakyi L.B."/>
            <person name="Cui X."/>
            <person name="Yuan T."/>
            <person name="Jiang B."/>
            <person name="Yang W."/>
            <person name="Lam T.T.-Y."/>
            <person name="Chang Q."/>
            <person name="Ding S."/>
            <person name="Wang X."/>
            <person name="Zhu J."/>
            <person name="Ruan X."/>
            <person name="Zhao L."/>
            <person name="Wei J."/>
            <person name="Que T."/>
            <person name="Du C."/>
            <person name="Cheng J."/>
            <person name="Dai P."/>
            <person name="Han X."/>
            <person name="Huang E."/>
            <person name="Gao Y."/>
            <person name="Liu J."/>
            <person name="Shao H."/>
            <person name="Ye R."/>
            <person name="Li L."/>
            <person name="Wei W."/>
            <person name="Wang X."/>
            <person name="Wang C."/>
            <person name="Yang T."/>
            <person name="Huo Q."/>
            <person name="Li W."/>
            <person name="Guo W."/>
            <person name="Chen H."/>
            <person name="Zhou L."/>
            <person name="Ni X."/>
            <person name="Tian J."/>
            <person name="Zhou Y."/>
            <person name="Sheng Y."/>
            <person name="Liu T."/>
            <person name="Pan Y."/>
            <person name="Xia L."/>
            <person name="Li J."/>
            <person name="Zhao F."/>
            <person name="Cao W."/>
        </authorList>
    </citation>
    <scope>NUCLEOTIDE SEQUENCE</scope>
    <source>
        <strain evidence="1">Hyas-2018</strain>
    </source>
</reference>
<dbReference type="EMBL" id="CM023481">
    <property type="protein sequence ID" value="KAH6946650.1"/>
    <property type="molecule type" value="Genomic_DNA"/>
</dbReference>
<evidence type="ECO:0000313" key="1">
    <source>
        <dbReference type="EMBL" id="KAH6946650.1"/>
    </source>
</evidence>
<gene>
    <name evidence="1" type="ORF">HPB50_014401</name>
</gene>
<keyword evidence="2" id="KW-1185">Reference proteome</keyword>
<protein>
    <submittedName>
        <fullName evidence="1">Uncharacterized protein</fullName>
    </submittedName>
</protein>
<evidence type="ECO:0000313" key="2">
    <source>
        <dbReference type="Proteomes" id="UP000821845"/>
    </source>
</evidence>
<organism evidence="1 2">
    <name type="scientific">Hyalomma asiaticum</name>
    <name type="common">Tick</name>
    <dbReference type="NCBI Taxonomy" id="266040"/>
    <lineage>
        <taxon>Eukaryota</taxon>
        <taxon>Metazoa</taxon>
        <taxon>Ecdysozoa</taxon>
        <taxon>Arthropoda</taxon>
        <taxon>Chelicerata</taxon>
        <taxon>Arachnida</taxon>
        <taxon>Acari</taxon>
        <taxon>Parasitiformes</taxon>
        <taxon>Ixodida</taxon>
        <taxon>Ixodoidea</taxon>
        <taxon>Ixodidae</taxon>
        <taxon>Hyalomminae</taxon>
        <taxon>Hyalomma</taxon>
    </lineage>
</organism>
<accession>A0ACB7TIL7</accession>